<name>A0ABU4JT38_9CLOT</name>
<dbReference type="Proteomes" id="UP001281656">
    <property type="component" value="Unassembled WGS sequence"/>
</dbReference>
<dbReference type="PANTHER" id="PTHR31389">
    <property type="entry name" value="LD39211P"/>
    <property type="match status" value="1"/>
</dbReference>
<protein>
    <submittedName>
        <fullName evidence="1">DUF1647 domain-containing protein</fullName>
    </submittedName>
</protein>
<keyword evidence="2" id="KW-1185">Reference proteome</keyword>
<sequence length="243" mass="28399">MNVLATACNSAYFNACLTLIASIHRLSFNDVDKILVYNLGLTEDEKEQLNSLQKVQVMEFNLDDSYFQEYLTPKQFAWKPYVIKDAGNYGNLILYMDSGAVTVKNIKCLYDIIENDDILIVGDYHPNYVYTHDKCFEIMNATEEEKQYLQIWAGMQGYKVNGKYQSSYVDEAFKFSKLKDAVFGNHTNHRHDQSIYSILCCRNRVPRQDIYIYGEWRGINMNPNQIIYAHRRAYSNLEGLMYK</sequence>
<dbReference type="PANTHER" id="PTHR31389:SF4">
    <property type="entry name" value="LD39211P"/>
    <property type="match status" value="1"/>
</dbReference>
<comment type="caution">
    <text evidence="1">The sequence shown here is derived from an EMBL/GenBank/DDBJ whole genome shotgun (WGS) entry which is preliminary data.</text>
</comment>
<organism evidence="1 2">
    <name type="scientific">Clostridium tanneri</name>
    <dbReference type="NCBI Taxonomy" id="3037988"/>
    <lineage>
        <taxon>Bacteria</taxon>
        <taxon>Bacillati</taxon>
        <taxon>Bacillota</taxon>
        <taxon>Clostridia</taxon>
        <taxon>Eubacteriales</taxon>
        <taxon>Clostridiaceae</taxon>
        <taxon>Clostridium</taxon>
    </lineage>
</organism>
<accession>A0ABU4JT38</accession>
<proteinExistence type="predicted"/>
<dbReference type="Gene3D" id="3.90.550.10">
    <property type="entry name" value="Spore Coat Polysaccharide Biosynthesis Protein SpsA, Chain A"/>
    <property type="match status" value="1"/>
</dbReference>
<dbReference type="EMBL" id="JARUJP010000008">
    <property type="protein sequence ID" value="MDW8801313.1"/>
    <property type="molecule type" value="Genomic_DNA"/>
</dbReference>
<evidence type="ECO:0000313" key="1">
    <source>
        <dbReference type="EMBL" id="MDW8801313.1"/>
    </source>
</evidence>
<gene>
    <name evidence="1" type="ORF">P8V03_09115</name>
</gene>
<dbReference type="RefSeq" id="WP_318797937.1">
    <property type="nucleotide sequence ID" value="NZ_JARUJP010000008.1"/>
</dbReference>
<evidence type="ECO:0000313" key="2">
    <source>
        <dbReference type="Proteomes" id="UP001281656"/>
    </source>
</evidence>
<dbReference type="SUPFAM" id="SSF53448">
    <property type="entry name" value="Nucleotide-diphospho-sugar transferases"/>
    <property type="match status" value="1"/>
</dbReference>
<reference evidence="1 2" key="1">
    <citation type="submission" date="2023-04" db="EMBL/GenBank/DDBJ databases">
        <title>Clostridium tannerae sp. nov., isolated from the fecal material of an alpaca.</title>
        <authorList>
            <person name="Miller S."/>
            <person name="Hendry M."/>
            <person name="King J."/>
            <person name="Sankaranarayanan K."/>
            <person name="Lawson P.A."/>
        </authorList>
    </citation>
    <scope>NUCLEOTIDE SEQUENCE [LARGE SCALE GENOMIC DNA]</scope>
    <source>
        <strain evidence="1 2">A1-XYC3</strain>
    </source>
</reference>
<dbReference type="InterPro" id="IPR029044">
    <property type="entry name" value="Nucleotide-diphossugar_trans"/>
</dbReference>